<proteinExistence type="predicted"/>
<dbReference type="Proteomes" id="UP001152320">
    <property type="component" value="Chromosome 4"/>
</dbReference>
<evidence type="ECO:0000313" key="1">
    <source>
        <dbReference type="EMBL" id="KAJ8043285.1"/>
    </source>
</evidence>
<gene>
    <name evidence="1" type="ORF">HOLleu_10309</name>
</gene>
<keyword evidence="2" id="KW-1185">Reference proteome</keyword>
<accession>A0A9Q1CE57</accession>
<dbReference type="EMBL" id="JAIZAY010000004">
    <property type="protein sequence ID" value="KAJ8043285.1"/>
    <property type="molecule type" value="Genomic_DNA"/>
</dbReference>
<comment type="caution">
    <text evidence="1">The sequence shown here is derived from an EMBL/GenBank/DDBJ whole genome shotgun (WGS) entry which is preliminary data.</text>
</comment>
<sequence length="128" mass="14827">MQLYQLLLVSEAQLRKLQLVQNTAARIITRSSKFDSITPLLRQLHWLPIKAGFHYKILLFTFKTLHGLTPCYLRQLLKDHHSDRAVRSQYTAMFTAPRIRTKNGEKTFPGLPHICGIISRHQFVTSSL</sequence>
<protein>
    <submittedName>
        <fullName evidence="1">Uncharacterized protein</fullName>
    </submittedName>
</protein>
<evidence type="ECO:0000313" key="2">
    <source>
        <dbReference type="Proteomes" id="UP001152320"/>
    </source>
</evidence>
<reference evidence="1" key="1">
    <citation type="submission" date="2021-10" db="EMBL/GenBank/DDBJ databases">
        <title>Tropical sea cucumber genome reveals ecological adaptation and Cuvierian tubules defense mechanism.</title>
        <authorList>
            <person name="Chen T."/>
        </authorList>
    </citation>
    <scope>NUCLEOTIDE SEQUENCE</scope>
    <source>
        <strain evidence="1">Nanhai2018</strain>
        <tissue evidence="1">Muscle</tissue>
    </source>
</reference>
<organism evidence="1 2">
    <name type="scientific">Holothuria leucospilota</name>
    <name type="common">Black long sea cucumber</name>
    <name type="synonym">Mertensiothuria leucospilota</name>
    <dbReference type="NCBI Taxonomy" id="206669"/>
    <lineage>
        <taxon>Eukaryota</taxon>
        <taxon>Metazoa</taxon>
        <taxon>Echinodermata</taxon>
        <taxon>Eleutherozoa</taxon>
        <taxon>Echinozoa</taxon>
        <taxon>Holothuroidea</taxon>
        <taxon>Aspidochirotacea</taxon>
        <taxon>Aspidochirotida</taxon>
        <taxon>Holothuriidae</taxon>
        <taxon>Holothuria</taxon>
    </lineage>
</organism>
<name>A0A9Q1CE57_HOLLE</name>
<dbReference type="AlphaFoldDB" id="A0A9Q1CE57"/>
<dbReference type="OrthoDB" id="6155763at2759"/>